<gene>
    <name evidence="10" type="ORF">PPRIM_AZ9-3.1.T0650150</name>
</gene>
<dbReference type="PANTHER" id="PTHR11153">
    <property type="entry name" value="SIDEROFLEXIN"/>
    <property type="match status" value="1"/>
</dbReference>
<evidence type="ECO:0000313" key="10">
    <source>
        <dbReference type="EMBL" id="CAD8081298.1"/>
    </source>
</evidence>
<name>A0A8S1MLH6_PARPR</name>
<comment type="subcellular location">
    <subcellularLocation>
        <location evidence="1">Mitochondrion membrane</location>
        <topology evidence="1">Multi-pass membrane protein</topology>
    </subcellularLocation>
</comment>
<dbReference type="InterPro" id="IPR004686">
    <property type="entry name" value="Mtc"/>
</dbReference>
<evidence type="ECO:0000256" key="9">
    <source>
        <dbReference type="SAM" id="Phobius"/>
    </source>
</evidence>
<feature type="transmembrane region" description="Helical" evidence="9">
    <location>
        <begin position="235"/>
        <end position="251"/>
    </location>
</feature>
<accession>A0A8S1MLH6</accession>
<dbReference type="OMA" id="LQRYVPF"/>
<evidence type="ECO:0000256" key="5">
    <source>
        <dbReference type="ARBA" id="ARBA00022970"/>
    </source>
</evidence>
<keyword evidence="8 9" id="KW-0472">Membrane</keyword>
<feature type="transmembrane region" description="Helical" evidence="9">
    <location>
        <begin position="178"/>
        <end position="197"/>
    </location>
</feature>
<dbReference type="EMBL" id="CAJJDM010000067">
    <property type="protein sequence ID" value="CAD8081298.1"/>
    <property type="molecule type" value="Genomic_DNA"/>
</dbReference>
<sequence length="322" mass="36402">MKRYTNKEDSAEDLTTYWGRLKHFQNIISPANIFYSSQQLNEYGKILENVDKDPSIRQQYTDQQLWKMRYVVDSNIHPQLKEPVNILFRTSTFVPVNVPLAFGLAVLPPTPINQLLAQSANQTYNFMFNYCNRNASNVFSNEMLAFSYGGAVSSAVVGSLGTSWLFKKLNAPALLIRACPLFGVLIANTFNLFFARYPDFQKGIQVFDDETQEPLPGLSKEAAKIAFFRTLVTRYILPLPMFIPPIVIYFMKQAKCYPQGRGIGLALDLSLSGFFLYCGLSVGIGIFPQYLKVNPTDLESQYQNLTNSKGNKIKTIVFNKGL</sequence>
<reference evidence="10" key="1">
    <citation type="submission" date="2021-01" db="EMBL/GenBank/DDBJ databases">
        <authorList>
            <consortium name="Genoscope - CEA"/>
            <person name="William W."/>
        </authorList>
    </citation>
    <scope>NUCLEOTIDE SEQUENCE</scope>
</reference>
<evidence type="ECO:0000256" key="4">
    <source>
        <dbReference type="ARBA" id="ARBA00022692"/>
    </source>
</evidence>
<keyword evidence="3" id="KW-0813">Transport</keyword>
<dbReference type="PANTHER" id="PTHR11153:SF6">
    <property type="entry name" value="SIDEROFLEXIN-5"/>
    <property type="match status" value="1"/>
</dbReference>
<organism evidence="10 11">
    <name type="scientific">Paramecium primaurelia</name>
    <dbReference type="NCBI Taxonomy" id="5886"/>
    <lineage>
        <taxon>Eukaryota</taxon>
        <taxon>Sar</taxon>
        <taxon>Alveolata</taxon>
        <taxon>Ciliophora</taxon>
        <taxon>Intramacronucleata</taxon>
        <taxon>Oligohymenophorea</taxon>
        <taxon>Peniculida</taxon>
        <taxon>Parameciidae</taxon>
        <taxon>Paramecium</taxon>
    </lineage>
</organism>
<dbReference type="AlphaFoldDB" id="A0A8S1MLH6"/>
<feature type="transmembrane region" description="Helical" evidence="9">
    <location>
        <begin position="86"/>
        <end position="107"/>
    </location>
</feature>
<dbReference type="Proteomes" id="UP000688137">
    <property type="component" value="Unassembled WGS sequence"/>
</dbReference>
<evidence type="ECO:0008006" key="12">
    <source>
        <dbReference type="Google" id="ProtNLM"/>
    </source>
</evidence>
<comment type="similarity">
    <text evidence="2">Belongs to the sideroflexin family.</text>
</comment>
<evidence type="ECO:0000256" key="3">
    <source>
        <dbReference type="ARBA" id="ARBA00022448"/>
    </source>
</evidence>
<evidence type="ECO:0000256" key="6">
    <source>
        <dbReference type="ARBA" id="ARBA00022989"/>
    </source>
</evidence>
<evidence type="ECO:0000256" key="2">
    <source>
        <dbReference type="ARBA" id="ARBA00005974"/>
    </source>
</evidence>
<evidence type="ECO:0000313" key="11">
    <source>
        <dbReference type="Proteomes" id="UP000688137"/>
    </source>
</evidence>
<evidence type="ECO:0000256" key="1">
    <source>
        <dbReference type="ARBA" id="ARBA00004225"/>
    </source>
</evidence>
<dbReference type="Pfam" id="PF03820">
    <property type="entry name" value="SFXNs"/>
    <property type="match status" value="1"/>
</dbReference>
<comment type="caution">
    <text evidence="10">The sequence shown here is derived from an EMBL/GenBank/DDBJ whole genome shotgun (WGS) entry which is preliminary data.</text>
</comment>
<dbReference type="GO" id="GO:1990542">
    <property type="term" value="P:mitochondrial transmembrane transport"/>
    <property type="evidence" value="ECO:0007669"/>
    <property type="project" value="TreeGrafter"/>
</dbReference>
<protein>
    <recommendedName>
        <fullName evidence="12">Sidoreflexin</fullName>
    </recommendedName>
</protein>
<feature type="transmembrane region" description="Helical" evidence="9">
    <location>
        <begin position="145"/>
        <end position="166"/>
    </location>
</feature>
<keyword evidence="11" id="KW-1185">Reference proteome</keyword>
<evidence type="ECO:0000256" key="7">
    <source>
        <dbReference type="ARBA" id="ARBA00023128"/>
    </source>
</evidence>
<dbReference type="GO" id="GO:0015075">
    <property type="term" value="F:monoatomic ion transmembrane transporter activity"/>
    <property type="evidence" value="ECO:0007669"/>
    <property type="project" value="InterPro"/>
</dbReference>
<keyword evidence="7" id="KW-0496">Mitochondrion</keyword>
<keyword evidence="6 9" id="KW-1133">Transmembrane helix</keyword>
<dbReference type="GO" id="GO:0005743">
    <property type="term" value="C:mitochondrial inner membrane"/>
    <property type="evidence" value="ECO:0007669"/>
    <property type="project" value="TreeGrafter"/>
</dbReference>
<proteinExistence type="inferred from homology"/>
<dbReference type="GO" id="GO:0006865">
    <property type="term" value="P:amino acid transport"/>
    <property type="evidence" value="ECO:0007669"/>
    <property type="project" value="UniProtKB-KW"/>
</dbReference>
<keyword evidence="5" id="KW-0029">Amino-acid transport</keyword>
<evidence type="ECO:0000256" key="8">
    <source>
        <dbReference type="ARBA" id="ARBA00023136"/>
    </source>
</evidence>
<keyword evidence="4 9" id="KW-0812">Transmembrane</keyword>
<feature type="transmembrane region" description="Helical" evidence="9">
    <location>
        <begin position="263"/>
        <end position="287"/>
    </location>
</feature>